<dbReference type="Proteomes" id="UP000236751">
    <property type="component" value="Unassembled WGS sequence"/>
</dbReference>
<gene>
    <name evidence="10" type="ORF">SAMN05216403_104136</name>
</gene>
<evidence type="ECO:0000313" key="11">
    <source>
        <dbReference type="Proteomes" id="UP000236751"/>
    </source>
</evidence>
<evidence type="ECO:0000256" key="8">
    <source>
        <dbReference type="SAM" id="Phobius"/>
    </source>
</evidence>
<keyword evidence="8" id="KW-1133">Transmembrane helix</keyword>
<protein>
    <submittedName>
        <fullName evidence="10">Murein L,D-transpeptidase YafK</fullName>
    </submittedName>
</protein>
<proteinExistence type="inferred from homology"/>
<evidence type="ECO:0000256" key="2">
    <source>
        <dbReference type="ARBA" id="ARBA00005992"/>
    </source>
</evidence>
<dbReference type="PANTHER" id="PTHR36699">
    <property type="entry name" value="LD-TRANSPEPTIDASE"/>
    <property type="match status" value="1"/>
</dbReference>
<evidence type="ECO:0000256" key="1">
    <source>
        <dbReference type="ARBA" id="ARBA00004752"/>
    </source>
</evidence>
<dbReference type="GO" id="GO:0008360">
    <property type="term" value="P:regulation of cell shape"/>
    <property type="evidence" value="ECO:0007669"/>
    <property type="project" value="UniProtKB-UniRule"/>
</dbReference>
<comment type="pathway">
    <text evidence="1 7">Cell wall biogenesis; peptidoglycan biosynthesis.</text>
</comment>
<dbReference type="InterPro" id="IPR032710">
    <property type="entry name" value="NTF2-like_dom_sf"/>
</dbReference>
<dbReference type="SUPFAM" id="SSF54427">
    <property type="entry name" value="NTF2-like"/>
    <property type="match status" value="1"/>
</dbReference>
<evidence type="ECO:0000256" key="5">
    <source>
        <dbReference type="ARBA" id="ARBA00022984"/>
    </source>
</evidence>
<dbReference type="InterPro" id="IPR056203">
    <property type="entry name" value="Cds6_C"/>
</dbReference>
<keyword evidence="8" id="KW-0472">Membrane</keyword>
<reference evidence="10 11" key="1">
    <citation type="submission" date="2016-10" db="EMBL/GenBank/DDBJ databases">
        <authorList>
            <person name="de Groot N.N."/>
        </authorList>
    </citation>
    <scope>NUCLEOTIDE SEQUENCE [LARGE SCALE GENOMIC DNA]</scope>
    <source>
        <strain evidence="10 11">Nl13</strain>
    </source>
</reference>
<dbReference type="InterPro" id="IPR005490">
    <property type="entry name" value="LD_TPept_cat_dom"/>
</dbReference>
<evidence type="ECO:0000313" key="10">
    <source>
        <dbReference type="EMBL" id="SEF61221.1"/>
    </source>
</evidence>
<dbReference type="PROSITE" id="PS52029">
    <property type="entry name" value="LD_TPASE"/>
    <property type="match status" value="1"/>
</dbReference>
<dbReference type="InterPro" id="IPR038063">
    <property type="entry name" value="Transpep_catalytic_dom"/>
</dbReference>
<comment type="similarity">
    <text evidence="2">Belongs to the YkuD family.</text>
</comment>
<name>A0A1H5TGK9_NITMU</name>
<dbReference type="UniPathway" id="UPA00219"/>
<dbReference type="GO" id="GO:0009252">
    <property type="term" value="P:peptidoglycan biosynthetic process"/>
    <property type="evidence" value="ECO:0007669"/>
    <property type="project" value="UniProtKB-UniPathway"/>
</dbReference>
<feature type="transmembrane region" description="Helical" evidence="8">
    <location>
        <begin position="24"/>
        <end position="45"/>
    </location>
</feature>
<dbReference type="CDD" id="cd16913">
    <property type="entry name" value="YkuD_like"/>
    <property type="match status" value="1"/>
</dbReference>
<dbReference type="GO" id="GO:0071555">
    <property type="term" value="P:cell wall organization"/>
    <property type="evidence" value="ECO:0007669"/>
    <property type="project" value="UniProtKB-UniRule"/>
</dbReference>
<organism evidence="10 11">
    <name type="scientific">Nitrosospira multiformis (strain ATCC 25196 / NCIMB 11849 / C 71)</name>
    <dbReference type="NCBI Taxonomy" id="323848"/>
    <lineage>
        <taxon>Bacteria</taxon>
        <taxon>Pseudomonadati</taxon>
        <taxon>Pseudomonadota</taxon>
        <taxon>Betaproteobacteria</taxon>
        <taxon>Nitrosomonadales</taxon>
        <taxon>Nitrosomonadaceae</taxon>
        <taxon>Nitrosospira</taxon>
    </lineage>
</organism>
<dbReference type="AlphaFoldDB" id="A0A1H5TGK9"/>
<keyword evidence="4 7" id="KW-0133">Cell shape</keyword>
<keyword evidence="5 7" id="KW-0573">Peptidoglycan synthesis</keyword>
<evidence type="ECO:0000256" key="3">
    <source>
        <dbReference type="ARBA" id="ARBA00022679"/>
    </source>
</evidence>
<dbReference type="Pfam" id="PF03734">
    <property type="entry name" value="YkuD"/>
    <property type="match status" value="1"/>
</dbReference>
<evidence type="ECO:0000256" key="4">
    <source>
        <dbReference type="ARBA" id="ARBA00022960"/>
    </source>
</evidence>
<evidence type="ECO:0000259" key="9">
    <source>
        <dbReference type="PROSITE" id="PS52029"/>
    </source>
</evidence>
<accession>A0A1H5TGK9</accession>
<dbReference type="GO" id="GO:0004180">
    <property type="term" value="F:carboxypeptidase activity"/>
    <property type="evidence" value="ECO:0007669"/>
    <property type="project" value="UniProtKB-ARBA"/>
</dbReference>
<keyword evidence="8" id="KW-0812">Transmembrane</keyword>
<keyword evidence="3" id="KW-0808">Transferase</keyword>
<feature type="active site" description="Proton donor/acceptor" evidence="7">
    <location>
        <position position="253"/>
    </location>
</feature>
<dbReference type="Gene3D" id="2.40.440.10">
    <property type="entry name" value="L,D-transpeptidase catalytic domain-like"/>
    <property type="match status" value="1"/>
</dbReference>
<keyword evidence="6 7" id="KW-0961">Cell wall biogenesis/degradation</keyword>
<dbReference type="PANTHER" id="PTHR36699:SF1">
    <property type="entry name" value="L,D-TRANSPEPTIDASE YAFK-RELATED"/>
    <property type="match status" value="1"/>
</dbReference>
<dbReference type="SUPFAM" id="SSF141523">
    <property type="entry name" value="L,D-transpeptidase catalytic domain-like"/>
    <property type="match status" value="1"/>
</dbReference>
<feature type="active site" description="Nucleophile" evidence="7">
    <location>
        <position position="270"/>
    </location>
</feature>
<feature type="domain" description="L,D-TPase catalytic" evidence="9">
    <location>
        <begin position="160"/>
        <end position="294"/>
    </location>
</feature>
<evidence type="ECO:0000256" key="7">
    <source>
        <dbReference type="PROSITE-ProRule" id="PRU01373"/>
    </source>
</evidence>
<evidence type="ECO:0000256" key="6">
    <source>
        <dbReference type="ARBA" id="ARBA00023316"/>
    </source>
</evidence>
<dbReference type="Pfam" id="PF24125">
    <property type="entry name" value="Cds6_C"/>
    <property type="match status" value="1"/>
</dbReference>
<dbReference type="GO" id="GO:0016740">
    <property type="term" value="F:transferase activity"/>
    <property type="evidence" value="ECO:0007669"/>
    <property type="project" value="UniProtKB-KW"/>
</dbReference>
<dbReference type="EMBL" id="FNVK01000004">
    <property type="protein sequence ID" value="SEF61221.1"/>
    <property type="molecule type" value="Genomic_DNA"/>
</dbReference>
<sequence length="423" mass="47335">MADPTGALREMNVQTPSAGCTRRLIIMLAGITGAALSLWITAALAEEALALSTASTTGPESILVKSLQEISESRMDSALNGIEQLLKTNPNFRLAHLIKGDLLLARARPIHTIGETGTAIQQPIDDLREEARARLQRHLAPIPLDMTPKYLLQMPPEQKYAIIADTGRSRLYLYKNVDGSPRYLADYYISTGKNGSQKLKEGDKKTPIGVYFVTDNLPRQRLSDFYGGMAFPINYPNEWDKRHGRSGYGIWLHGTPPDTYSRPPRASDGCVVLANDDLNALASTLQVGITSVIISDQMEWVKPHDAAALRRKLAQHLERWRRSWESGNMDDYVAIYGNDFSSGEQKLTEWMRDKQQAGGEKNPHKVGISNVGIFLYPGRDDLAVINFDEEYSSNDLSNKMKKRQYWMKEDKSGSWKIIYESAA</sequence>